<gene>
    <name evidence="1" type="ORF">HZZ10_03150</name>
</gene>
<dbReference type="RefSeq" id="WP_179912374.1">
    <property type="nucleotide sequence ID" value="NZ_JACBYE010000004.1"/>
</dbReference>
<dbReference type="AlphaFoldDB" id="A0A853EQB0"/>
<organism evidence="1 2">
    <name type="scientific">Sanguibacter inulinus</name>
    <dbReference type="NCBI Taxonomy" id="60922"/>
    <lineage>
        <taxon>Bacteria</taxon>
        <taxon>Bacillati</taxon>
        <taxon>Actinomycetota</taxon>
        <taxon>Actinomycetes</taxon>
        <taxon>Micrococcales</taxon>
        <taxon>Sanguibacteraceae</taxon>
        <taxon>Sanguibacter</taxon>
    </lineage>
</organism>
<comment type="caution">
    <text evidence="1">The sequence shown here is derived from an EMBL/GenBank/DDBJ whole genome shotgun (WGS) entry which is preliminary data.</text>
</comment>
<evidence type="ECO:0000313" key="1">
    <source>
        <dbReference type="EMBL" id="NYS92527.1"/>
    </source>
</evidence>
<protein>
    <submittedName>
        <fullName evidence="1">Uncharacterized protein</fullName>
    </submittedName>
</protein>
<accession>A0A853EQB0</accession>
<name>A0A853EQB0_9MICO</name>
<evidence type="ECO:0000313" key="2">
    <source>
        <dbReference type="Proteomes" id="UP000561011"/>
    </source>
</evidence>
<dbReference type="Proteomes" id="UP000561011">
    <property type="component" value="Unassembled WGS sequence"/>
</dbReference>
<dbReference type="EMBL" id="JACBYE010000004">
    <property type="protein sequence ID" value="NYS92527.1"/>
    <property type="molecule type" value="Genomic_DNA"/>
</dbReference>
<reference evidence="1 2" key="1">
    <citation type="submission" date="2020-07" db="EMBL/GenBank/DDBJ databases">
        <title>MOT database genomes.</title>
        <authorList>
            <person name="Joseph S."/>
            <person name="Aduse-Opoku J."/>
            <person name="Hashim A."/>
            <person name="Wade W."/>
            <person name="Curtis M."/>
        </authorList>
    </citation>
    <scope>NUCLEOTIDE SEQUENCE [LARGE SCALE GENOMIC DNA]</scope>
    <source>
        <strain evidence="1 2">DSM 100099</strain>
    </source>
</reference>
<proteinExistence type="predicted"/>
<sequence>MDTRLAANPLLPDITTTLDRLTASRAGLAPISDVLLVEAGWTPHDSSRAAEVADLWHLTLGADSTCGLLRTGSGSWLLSDPVPSIAAAYWLMHEPELWWAELVAP</sequence>
<keyword evidence="2" id="KW-1185">Reference proteome</keyword>